<feature type="transmembrane region" description="Helical" evidence="7">
    <location>
        <begin position="60"/>
        <end position="83"/>
    </location>
</feature>
<sequence>MFAVKKLTRIIVTITIILFLLILFICSSFCWYTIYTGRDSVYEYSTVARIVNDFIKLRTIYIVLGSIATFFFIVTLFGILTLFDRIRLSIILLDQSANAVFSVLTTILWSPFIILIYFLVIFTVIYTGMCLSTIGKPVFLSIDHNETVPCIPNLNSTGCIFQEEYGYDSLVLNGTDPITCGVIRFLVDYKSYLIWFNLFAFIWFGTFLFAFEEIVLAGVFSNYYWSQERLTTS</sequence>
<dbReference type="PANTHER" id="PTHR12385:SF14">
    <property type="entry name" value="CHOLINE TRANSPORTER-LIKE 2"/>
    <property type="match status" value="1"/>
</dbReference>
<evidence type="ECO:0000313" key="9">
    <source>
        <dbReference type="EMBL" id="CAF5217071.1"/>
    </source>
</evidence>
<feature type="non-terminal residue" evidence="9">
    <location>
        <position position="233"/>
    </location>
</feature>
<evidence type="ECO:0000256" key="1">
    <source>
        <dbReference type="ARBA" id="ARBA00004141"/>
    </source>
</evidence>
<evidence type="ECO:0000256" key="3">
    <source>
        <dbReference type="ARBA" id="ARBA00022692"/>
    </source>
</evidence>
<evidence type="ECO:0000256" key="4">
    <source>
        <dbReference type="ARBA" id="ARBA00022989"/>
    </source>
</evidence>
<dbReference type="EMBL" id="CAJOBJ010359554">
    <property type="protein sequence ID" value="CAF5217071.1"/>
    <property type="molecule type" value="Genomic_DNA"/>
</dbReference>
<evidence type="ECO:0000256" key="2">
    <source>
        <dbReference type="ARBA" id="ARBA00007168"/>
    </source>
</evidence>
<dbReference type="GO" id="GO:0005886">
    <property type="term" value="C:plasma membrane"/>
    <property type="evidence" value="ECO:0007669"/>
    <property type="project" value="UniProtKB-SubCell"/>
</dbReference>
<dbReference type="GO" id="GO:0022857">
    <property type="term" value="F:transmembrane transporter activity"/>
    <property type="evidence" value="ECO:0007669"/>
    <property type="project" value="UniProtKB-UniRule"/>
</dbReference>
<dbReference type="Proteomes" id="UP000681967">
    <property type="component" value="Unassembled WGS sequence"/>
</dbReference>
<name>A0A8S3JCT0_9BILA</name>
<evidence type="ECO:0000256" key="6">
    <source>
        <dbReference type="ARBA" id="ARBA00023180"/>
    </source>
</evidence>
<dbReference type="InterPro" id="IPR007603">
    <property type="entry name" value="Choline_transptr-like"/>
</dbReference>
<protein>
    <recommendedName>
        <fullName evidence="7">Choline transporter-like protein</fullName>
    </recommendedName>
</protein>
<keyword evidence="3 7" id="KW-0812">Transmembrane</keyword>
<keyword evidence="5 7" id="KW-0472">Membrane</keyword>
<evidence type="ECO:0000256" key="7">
    <source>
        <dbReference type="RuleBase" id="RU368066"/>
    </source>
</evidence>
<organism evidence="9 10">
    <name type="scientific">Rotaria magnacalcarata</name>
    <dbReference type="NCBI Taxonomy" id="392030"/>
    <lineage>
        <taxon>Eukaryota</taxon>
        <taxon>Metazoa</taxon>
        <taxon>Spiralia</taxon>
        <taxon>Gnathifera</taxon>
        <taxon>Rotifera</taxon>
        <taxon>Eurotatoria</taxon>
        <taxon>Bdelloidea</taxon>
        <taxon>Philodinida</taxon>
        <taxon>Philodinidae</taxon>
        <taxon>Rotaria</taxon>
    </lineage>
</organism>
<dbReference type="Proteomes" id="UP000681720">
    <property type="component" value="Unassembled WGS sequence"/>
</dbReference>
<comment type="similarity">
    <text evidence="2 7">Belongs to the CTL (choline transporter-like) family.</text>
</comment>
<accession>A0A8S3JCT0</accession>
<comment type="subcellular location">
    <subcellularLocation>
        <location evidence="7">Cell membrane</location>
        <topology evidence="7">Multi-pass membrane protein</topology>
    </subcellularLocation>
    <subcellularLocation>
        <location evidence="1">Membrane</location>
        <topology evidence="1">Multi-pass membrane protein</topology>
    </subcellularLocation>
</comment>
<reference evidence="9" key="1">
    <citation type="submission" date="2021-02" db="EMBL/GenBank/DDBJ databases">
        <authorList>
            <person name="Nowell W R."/>
        </authorList>
    </citation>
    <scope>NUCLEOTIDE SEQUENCE</scope>
</reference>
<comment type="caution">
    <text evidence="7">Lacks conserved residue(s) required for the propagation of feature annotation.</text>
</comment>
<dbReference type="AlphaFoldDB" id="A0A8S3JCT0"/>
<feature type="transmembrane region" description="Helical" evidence="7">
    <location>
        <begin position="192"/>
        <end position="211"/>
    </location>
</feature>
<evidence type="ECO:0000313" key="8">
    <source>
        <dbReference type="EMBL" id="CAF5147563.1"/>
    </source>
</evidence>
<gene>
    <name evidence="8" type="ORF">BYL167_LOCUS71540</name>
    <name evidence="9" type="ORF">GIL414_LOCUS82229</name>
</gene>
<comment type="function">
    <text evidence="7">Choline transporter.</text>
</comment>
<comment type="caution">
    <text evidence="9">The sequence shown here is derived from an EMBL/GenBank/DDBJ whole genome shotgun (WGS) entry which is preliminary data.</text>
</comment>
<dbReference type="Pfam" id="PF04515">
    <property type="entry name" value="Choline_transpo"/>
    <property type="match status" value="1"/>
</dbReference>
<evidence type="ECO:0000313" key="10">
    <source>
        <dbReference type="Proteomes" id="UP000681720"/>
    </source>
</evidence>
<keyword evidence="4 7" id="KW-1133">Transmembrane helix</keyword>
<dbReference type="PANTHER" id="PTHR12385">
    <property type="entry name" value="CHOLINE TRANSPORTER-LIKE (SLC FAMILY 44)"/>
    <property type="match status" value="1"/>
</dbReference>
<evidence type="ECO:0000256" key="5">
    <source>
        <dbReference type="ARBA" id="ARBA00023136"/>
    </source>
</evidence>
<feature type="transmembrane region" description="Helical" evidence="7">
    <location>
        <begin position="12"/>
        <end position="34"/>
    </location>
</feature>
<proteinExistence type="inferred from homology"/>
<keyword evidence="6" id="KW-0325">Glycoprotein</keyword>
<dbReference type="EMBL" id="CAJOBH010255695">
    <property type="protein sequence ID" value="CAF5147563.1"/>
    <property type="molecule type" value="Genomic_DNA"/>
</dbReference>